<name>A0A9W9YN76_9CNID</name>
<comment type="caution">
    <text evidence="1">The sequence shown here is derived from an EMBL/GenBank/DDBJ whole genome shotgun (WGS) entry which is preliminary data.</text>
</comment>
<organism evidence="1 2">
    <name type="scientific">Desmophyllum pertusum</name>
    <dbReference type="NCBI Taxonomy" id="174260"/>
    <lineage>
        <taxon>Eukaryota</taxon>
        <taxon>Metazoa</taxon>
        <taxon>Cnidaria</taxon>
        <taxon>Anthozoa</taxon>
        <taxon>Hexacorallia</taxon>
        <taxon>Scleractinia</taxon>
        <taxon>Caryophylliina</taxon>
        <taxon>Caryophylliidae</taxon>
        <taxon>Desmophyllum</taxon>
    </lineage>
</organism>
<proteinExistence type="predicted"/>
<dbReference type="AlphaFoldDB" id="A0A9W9YN76"/>
<protein>
    <submittedName>
        <fullName evidence="1">Uncharacterized protein</fullName>
    </submittedName>
</protein>
<accession>A0A9W9YN76</accession>
<keyword evidence="2" id="KW-1185">Reference proteome</keyword>
<sequence>MHTTQYDRWLLKTVTGAINTARISKLPSAATSLQVIRPFRQAIGNGKHRFFWTASKAVRFPHHLLDHLAIRMVFSVASLAGVASCRQKWLVDQTEFASNRNHPHSTCIGTIGFEDIYADQINQTTGVTMSLEERLTQGVAEPVKTYFLPGGFEVPTERETVHLHRV</sequence>
<dbReference type="Proteomes" id="UP001163046">
    <property type="component" value="Unassembled WGS sequence"/>
</dbReference>
<reference evidence="1" key="1">
    <citation type="submission" date="2023-01" db="EMBL/GenBank/DDBJ databases">
        <title>Genome assembly of the deep-sea coral Lophelia pertusa.</title>
        <authorList>
            <person name="Herrera S."/>
            <person name="Cordes E."/>
        </authorList>
    </citation>
    <scope>NUCLEOTIDE SEQUENCE</scope>
    <source>
        <strain evidence="1">USNM1676648</strain>
        <tissue evidence="1">Polyp</tissue>
    </source>
</reference>
<evidence type="ECO:0000313" key="1">
    <source>
        <dbReference type="EMBL" id="KAJ7359002.1"/>
    </source>
</evidence>
<evidence type="ECO:0000313" key="2">
    <source>
        <dbReference type="Proteomes" id="UP001163046"/>
    </source>
</evidence>
<dbReference type="EMBL" id="MU827313">
    <property type="protein sequence ID" value="KAJ7359002.1"/>
    <property type="molecule type" value="Genomic_DNA"/>
</dbReference>
<gene>
    <name evidence="1" type="ORF">OS493_019909</name>
</gene>